<dbReference type="AlphaFoldDB" id="A0A2P5D369"/>
<gene>
    <name evidence="1" type="ORF">PanWU01x14_101630</name>
</gene>
<reference evidence="2" key="1">
    <citation type="submission" date="2016-06" db="EMBL/GenBank/DDBJ databases">
        <title>Parallel loss of symbiosis genes in relatives of nitrogen-fixing non-legume Parasponia.</title>
        <authorList>
            <person name="Van Velzen R."/>
            <person name="Holmer R."/>
            <person name="Bu F."/>
            <person name="Rutten L."/>
            <person name="Van Zeijl A."/>
            <person name="Liu W."/>
            <person name="Santuari L."/>
            <person name="Cao Q."/>
            <person name="Sharma T."/>
            <person name="Shen D."/>
            <person name="Roswanjaya Y."/>
            <person name="Wardhani T."/>
            <person name="Kalhor M.S."/>
            <person name="Jansen J."/>
            <person name="Van den Hoogen J."/>
            <person name="Gungor B."/>
            <person name="Hartog M."/>
            <person name="Hontelez J."/>
            <person name="Verver J."/>
            <person name="Yang W.-C."/>
            <person name="Schijlen E."/>
            <person name="Repin R."/>
            <person name="Schilthuizen M."/>
            <person name="Schranz E."/>
            <person name="Heidstra R."/>
            <person name="Miyata K."/>
            <person name="Fedorova E."/>
            <person name="Kohlen W."/>
            <person name="Bisseling T."/>
            <person name="Smit S."/>
            <person name="Geurts R."/>
        </authorList>
    </citation>
    <scope>NUCLEOTIDE SEQUENCE [LARGE SCALE GENOMIC DNA]</scope>
    <source>
        <strain evidence="2">cv. WU1-14</strain>
    </source>
</reference>
<keyword evidence="2" id="KW-1185">Reference proteome</keyword>
<evidence type="ECO:0000313" key="1">
    <source>
        <dbReference type="EMBL" id="PON67739.1"/>
    </source>
</evidence>
<name>A0A2P5D369_PARAD</name>
<proteinExistence type="predicted"/>
<protein>
    <submittedName>
        <fullName evidence="1">Uncharacterized protein</fullName>
    </submittedName>
</protein>
<dbReference type="EMBL" id="JXTB01000069">
    <property type="protein sequence ID" value="PON67739.1"/>
    <property type="molecule type" value="Genomic_DNA"/>
</dbReference>
<dbReference type="Proteomes" id="UP000237105">
    <property type="component" value="Unassembled WGS sequence"/>
</dbReference>
<organism evidence="1 2">
    <name type="scientific">Parasponia andersonii</name>
    <name type="common">Sponia andersonii</name>
    <dbReference type="NCBI Taxonomy" id="3476"/>
    <lineage>
        <taxon>Eukaryota</taxon>
        <taxon>Viridiplantae</taxon>
        <taxon>Streptophyta</taxon>
        <taxon>Embryophyta</taxon>
        <taxon>Tracheophyta</taxon>
        <taxon>Spermatophyta</taxon>
        <taxon>Magnoliopsida</taxon>
        <taxon>eudicotyledons</taxon>
        <taxon>Gunneridae</taxon>
        <taxon>Pentapetalae</taxon>
        <taxon>rosids</taxon>
        <taxon>fabids</taxon>
        <taxon>Rosales</taxon>
        <taxon>Cannabaceae</taxon>
        <taxon>Parasponia</taxon>
    </lineage>
</organism>
<comment type="caution">
    <text evidence="1">The sequence shown here is derived from an EMBL/GenBank/DDBJ whole genome shotgun (WGS) entry which is preliminary data.</text>
</comment>
<accession>A0A2P5D369</accession>
<sequence length="62" mass="7264">MFQTFWDWRRQLSYLAGHHENFILEYPGIGKPQYIRGLAKAYSKFSFFGGFSHRDSSLGKMG</sequence>
<evidence type="ECO:0000313" key="2">
    <source>
        <dbReference type="Proteomes" id="UP000237105"/>
    </source>
</evidence>